<evidence type="ECO:0000256" key="11">
    <source>
        <dbReference type="ARBA" id="ARBA00036633"/>
    </source>
</evidence>
<keyword evidence="4 18" id="KW-0732">Signal</keyword>
<evidence type="ECO:0000256" key="1">
    <source>
        <dbReference type="ARBA" id="ARBA00004613"/>
    </source>
</evidence>
<evidence type="ECO:0000256" key="7">
    <source>
        <dbReference type="ARBA" id="ARBA00023277"/>
    </source>
</evidence>
<organism evidence="20 21">
    <name type="scientific">Sclerotinia sclerotiorum (strain ATCC 18683 / 1980 / Ss-1)</name>
    <name type="common">White mold</name>
    <name type="synonym">Whetzelinia sclerotiorum</name>
    <dbReference type="NCBI Taxonomy" id="665079"/>
    <lineage>
        <taxon>Eukaryota</taxon>
        <taxon>Fungi</taxon>
        <taxon>Dikarya</taxon>
        <taxon>Ascomycota</taxon>
        <taxon>Pezizomycotina</taxon>
        <taxon>Leotiomycetes</taxon>
        <taxon>Helotiales</taxon>
        <taxon>Sclerotiniaceae</taxon>
        <taxon>Sclerotinia</taxon>
    </lineage>
</organism>
<dbReference type="InterPro" id="IPR001547">
    <property type="entry name" value="Glyco_hydro_5"/>
</dbReference>
<dbReference type="EMBL" id="CP017828">
    <property type="protein sequence ID" value="APA15786.1"/>
    <property type="molecule type" value="Genomic_DNA"/>
</dbReference>
<keyword evidence="10" id="KW-0624">Polysaccharide degradation</keyword>
<evidence type="ECO:0000256" key="13">
    <source>
        <dbReference type="ARBA" id="ARBA00038935"/>
    </source>
</evidence>
<reference evidence="21" key="1">
    <citation type="journal article" date="2017" name="Genome Biol. Evol.">
        <title>The complete genome sequence of the phytopathogenic fungus Sclerotinia sclerotiorum reveals insights into the genome architecture of broad host range pathogens.</title>
        <authorList>
            <person name="Derbyshire M."/>
            <person name="Denton-Giles M."/>
            <person name="Hegedus D."/>
            <person name="Seifbarghy S."/>
            <person name="Rollins J."/>
            <person name="van Kan J."/>
            <person name="Seidl M.F."/>
            <person name="Faino L."/>
            <person name="Mbengue M."/>
            <person name="Navaud O."/>
            <person name="Raffaele S."/>
            <person name="Hammond-Kosack K."/>
            <person name="Heard S."/>
            <person name="Oliver R."/>
        </authorList>
    </citation>
    <scope>NUCLEOTIDE SEQUENCE [LARGE SCALE GENOMIC DNA]</scope>
    <source>
        <strain evidence="21">ATCC 18683 / 1980 / Ss-1</strain>
    </source>
</reference>
<dbReference type="RefSeq" id="XP_001589643.1">
    <property type="nucleotide sequence ID" value="XM_001589593.1"/>
</dbReference>
<feature type="domain" description="Glycoside hydrolase family 5" evidence="19">
    <location>
        <begin position="99"/>
        <end position="383"/>
    </location>
</feature>
<keyword evidence="9" id="KW-0961">Cell wall biogenesis/degradation</keyword>
<evidence type="ECO:0000256" key="15">
    <source>
        <dbReference type="ARBA" id="ARBA00042025"/>
    </source>
</evidence>
<dbReference type="Gene3D" id="3.20.20.80">
    <property type="entry name" value="Glycosidases"/>
    <property type="match status" value="1"/>
</dbReference>
<dbReference type="FunFam" id="3.20.20.80:FF:000269">
    <property type="entry name" value="Probable glucan endo-1,6-beta-glucosidase B"/>
    <property type="match status" value="1"/>
</dbReference>
<dbReference type="Pfam" id="PF00150">
    <property type="entry name" value="Cellulase"/>
    <property type="match status" value="1"/>
</dbReference>
<evidence type="ECO:0000256" key="10">
    <source>
        <dbReference type="ARBA" id="ARBA00023326"/>
    </source>
</evidence>
<keyword evidence="3" id="KW-0964">Secreted</keyword>
<evidence type="ECO:0000256" key="18">
    <source>
        <dbReference type="SAM" id="SignalP"/>
    </source>
</evidence>
<feature type="chain" id="PRO_5010552795" description="glucan endo-1,6-beta-glucosidase" evidence="18">
    <location>
        <begin position="19"/>
        <end position="417"/>
    </location>
</feature>
<evidence type="ECO:0000256" key="4">
    <source>
        <dbReference type="ARBA" id="ARBA00022729"/>
    </source>
</evidence>
<sequence>MYISTTLLTAFLASTVSAWLPGDKELFSKEGVSLFDPQAKNSTTRRWTPASGKIRGVNLGSLFVFEPWIAEDAWSAMGCGGYASEFDCVSGLGQEQANSAFQNHWKTWITADDIAQMASFGINTVRIPVGYWMMESLVYSDSEHFPQGGLQYLESICDAAANAGFYIIIDMHGAPGAQVAYNADTGQNAPTPGFYVDYQYARGEKFVAWLATNIHQNNALRNVGMIGIVNEPVQNAGQVAGMISSYYPAAYKAIRDAENALGVTSNNYLHVQAMDQGWGSGDPNSGFGDGVFLAYDEHRYLKWSDISVSQDAYLQSSCTYNPISSTGGPTIVGEFSISPPDDVQDTGGWSTSTQGAFYKKWFEAQVMGYENHALGWIFWTWKSQLNDYRWSYQDAVQAGIIPKDLDSVAGSGACNGY</sequence>
<dbReference type="EC" id="3.2.1.75" evidence="13"/>
<dbReference type="InterPro" id="IPR050386">
    <property type="entry name" value="Glycosyl_hydrolase_5"/>
</dbReference>
<protein>
    <recommendedName>
        <fullName evidence="13">glucan endo-1,6-beta-glucosidase</fullName>
        <ecNumber evidence="13">3.2.1.75</ecNumber>
    </recommendedName>
    <alternativeName>
        <fullName evidence="15">Beta-1,6-glucanase B</fullName>
    </alternativeName>
    <alternativeName>
        <fullName evidence="14">Endo-1,6-beta-D-glucanase B</fullName>
    </alternativeName>
    <alternativeName>
        <fullName evidence="16">Endo-1,6-beta-glucanase B</fullName>
    </alternativeName>
</protein>
<evidence type="ECO:0000256" key="2">
    <source>
        <dbReference type="ARBA" id="ARBA00005641"/>
    </source>
</evidence>
<dbReference type="PANTHER" id="PTHR31297">
    <property type="entry name" value="GLUCAN ENDO-1,6-BETA-GLUCOSIDASE B"/>
    <property type="match status" value="1"/>
</dbReference>
<evidence type="ECO:0000256" key="17">
    <source>
        <dbReference type="RuleBase" id="RU361153"/>
    </source>
</evidence>
<accession>A0A1D9QLH5</accession>
<keyword evidence="5 17" id="KW-0378">Hydrolase</keyword>
<evidence type="ECO:0000256" key="8">
    <source>
        <dbReference type="ARBA" id="ARBA00023295"/>
    </source>
</evidence>
<dbReference type="OMA" id="WMLPAEW"/>
<evidence type="ECO:0000256" key="5">
    <source>
        <dbReference type="ARBA" id="ARBA00022801"/>
    </source>
</evidence>
<evidence type="ECO:0000256" key="6">
    <source>
        <dbReference type="ARBA" id="ARBA00023180"/>
    </source>
</evidence>
<evidence type="ECO:0000259" key="19">
    <source>
        <dbReference type="Pfam" id="PF00150"/>
    </source>
</evidence>
<comment type="function">
    <text evidence="12">Beta-glucanases participate in the metabolism of beta-glucan, the main structural component of the cell wall. Acts on lutean, pustulan and 1,6-oligo-beta-D-glucosides.</text>
</comment>
<keyword evidence="8 17" id="KW-0326">Glycosidase</keyword>
<comment type="subcellular location">
    <subcellularLocation>
        <location evidence="1">Secreted</location>
    </subcellularLocation>
</comment>
<evidence type="ECO:0000256" key="9">
    <source>
        <dbReference type="ARBA" id="ARBA00023316"/>
    </source>
</evidence>
<dbReference type="KEGG" id="ssl:SS1G_09365"/>
<dbReference type="GO" id="GO:0005576">
    <property type="term" value="C:extracellular region"/>
    <property type="evidence" value="ECO:0007669"/>
    <property type="project" value="UniProtKB-SubCell"/>
</dbReference>
<evidence type="ECO:0000256" key="3">
    <source>
        <dbReference type="ARBA" id="ARBA00022525"/>
    </source>
</evidence>
<evidence type="ECO:0000256" key="12">
    <source>
        <dbReference type="ARBA" id="ARBA00037628"/>
    </source>
</evidence>
<keyword evidence="6" id="KW-0325">Glycoprotein</keyword>
<comment type="similarity">
    <text evidence="2 17">Belongs to the glycosyl hydrolase 5 (cellulase A) family.</text>
</comment>
<gene>
    <name evidence="20" type="ORF">sscle_15g105560</name>
</gene>
<dbReference type="GO" id="GO:0000272">
    <property type="term" value="P:polysaccharide catabolic process"/>
    <property type="evidence" value="ECO:0007669"/>
    <property type="project" value="UniProtKB-KW"/>
</dbReference>
<name>A0A1D9QLH5_SCLS1</name>
<dbReference type="GO" id="GO:0046557">
    <property type="term" value="F:glucan endo-1,6-beta-glucosidase activity"/>
    <property type="evidence" value="ECO:0007669"/>
    <property type="project" value="UniProtKB-EC"/>
</dbReference>
<dbReference type="GO" id="GO:0071555">
    <property type="term" value="P:cell wall organization"/>
    <property type="evidence" value="ECO:0007669"/>
    <property type="project" value="UniProtKB-KW"/>
</dbReference>
<evidence type="ECO:0000256" key="16">
    <source>
        <dbReference type="ARBA" id="ARBA00043257"/>
    </source>
</evidence>
<keyword evidence="7" id="KW-0119">Carbohydrate metabolism</keyword>
<dbReference type="AlphaFoldDB" id="A0A1D9QLH5"/>
<evidence type="ECO:0000313" key="20">
    <source>
        <dbReference type="EMBL" id="APA15786.1"/>
    </source>
</evidence>
<proteinExistence type="inferred from homology"/>
<dbReference type="PANTHER" id="PTHR31297:SF39">
    <property type="entry name" value="GLUCAN ENDO-1,6-BETA-GLUCOSIDASE B"/>
    <property type="match status" value="1"/>
</dbReference>
<evidence type="ECO:0000256" key="14">
    <source>
        <dbReference type="ARBA" id="ARBA00041472"/>
    </source>
</evidence>
<comment type="catalytic activity">
    <reaction evidence="11">
        <text>Random hydrolysis of (1-&gt;6)-linkages in (1-&gt;6)-beta-D-glucans.</text>
        <dbReference type="EC" id="3.2.1.75"/>
    </reaction>
</comment>
<dbReference type="SUPFAM" id="SSF51445">
    <property type="entry name" value="(Trans)glycosidases"/>
    <property type="match status" value="1"/>
</dbReference>
<dbReference type="OrthoDB" id="1887033at2759"/>
<evidence type="ECO:0000313" key="21">
    <source>
        <dbReference type="Proteomes" id="UP000177798"/>
    </source>
</evidence>
<dbReference type="VEuPathDB" id="FungiDB:sscle_15g105560"/>
<dbReference type="Proteomes" id="UP000177798">
    <property type="component" value="Chromosome 15"/>
</dbReference>
<feature type="signal peptide" evidence="18">
    <location>
        <begin position="1"/>
        <end position="18"/>
    </location>
</feature>
<dbReference type="InterPro" id="IPR017853">
    <property type="entry name" value="GH"/>
</dbReference>